<keyword evidence="2" id="KW-0012">Acyltransferase</keyword>
<evidence type="ECO:0000259" key="4">
    <source>
        <dbReference type="PROSITE" id="PS51186"/>
    </source>
</evidence>
<sequence>MPGALFLAGERVELRTIESEDIEAVRRWMNHTEIRRYIDEFRYPTSRTEYEEWADDGVSSGRVDLLICVDGDPVGRIRLVPLDETRGWGNLGFVIGPDHCHNGYATEAADLIVEYAFTELRLHRLEGKALAPNEGSQRVLETLGFVREGRRREVAVVDGEYVDEVWYGLLRAEWADTSGDSDGA</sequence>
<dbReference type="PANTHER" id="PTHR43792:SF8">
    <property type="entry name" value="[RIBOSOMAL PROTEIN US5]-ALANINE N-ACETYLTRANSFERASE"/>
    <property type="match status" value="1"/>
</dbReference>
<reference evidence="5 6" key="1">
    <citation type="submission" date="2019-08" db="EMBL/GenBank/DDBJ databases">
        <title>Archaea genome.</title>
        <authorList>
            <person name="Kajale S."/>
            <person name="Shouche Y."/>
            <person name="Deshpande N."/>
            <person name="Sharma A."/>
        </authorList>
    </citation>
    <scope>NUCLEOTIDE SEQUENCE [LARGE SCALE GENOMIC DNA]</scope>
    <source>
        <strain evidence="5 6">ESP3B_9</strain>
    </source>
</reference>
<keyword evidence="6" id="KW-1185">Reference proteome</keyword>
<dbReference type="PROSITE" id="PS51186">
    <property type="entry name" value="GNAT"/>
    <property type="match status" value="1"/>
</dbReference>
<dbReference type="InterPro" id="IPR051531">
    <property type="entry name" value="N-acetyltransferase"/>
</dbReference>
<evidence type="ECO:0000256" key="1">
    <source>
        <dbReference type="ARBA" id="ARBA00022679"/>
    </source>
</evidence>
<accession>A0A5D5AMQ6</accession>
<evidence type="ECO:0000313" key="6">
    <source>
        <dbReference type="Proteomes" id="UP000324104"/>
    </source>
</evidence>
<feature type="domain" description="N-acetyltransferase" evidence="4">
    <location>
        <begin position="12"/>
        <end position="172"/>
    </location>
</feature>
<organism evidence="5 6">
    <name type="scientific">Natrialba swarupiae</name>
    <dbReference type="NCBI Taxonomy" id="2448032"/>
    <lineage>
        <taxon>Archaea</taxon>
        <taxon>Methanobacteriati</taxon>
        <taxon>Methanobacteriota</taxon>
        <taxon>Stenosarchaea group</taxon>
        <taxon>Halobacteria</taxon>
        <taxon>Halobacteriales</taxon>
        <taxon>Natrialbaceae</taxon>
        <taxon>Natrialba</taxon>
    </lineage>
</organism>
<comment type="similarity">
    <text evidence="3">Belongs to the acetyltransferase family. RimJ subfamily.</text>
</comment>
<gene>
    <name evidence="5" type="ORF">FYC77_05935</name>
</gene>
<dbReference type="Proteomes" id="UP000324104">
    <property type="component" value="Unassembled WGS sequence"/>
</dbReference>
<evidence type="ECO:0000256" key="3">
    <source>
        <dbReference type="ARBA" id="ARBA00038502"/>
    </source>
</evidence>
<dbReference type="Pfam" id="PF13302">
    <property type="entry name" value="Acetyltransf_3"/>
    <property type="match status" value="1"/>
</dbReference>
<comment type="caution">
    <text evidence="5">The sequence shown here is derived from an EMBL/GenBank/DDBJ whole genome shotgun (WGS) entry which is preliminary data.</text>
</comment>
<dbReference type="AlphaFoldDB" id="A0A5D5AMQ6"/>
<dbReference type="Gene3D" id="3.40.630.30">
    <property type="match status" value="1"/>
</dbReference>
<protein>
    <submittedName>
        <fullName evidence="5">GNAT family N-acetyltransferase</fullName>
    </submittedName>
</protein>
<dbReference type="InterPro" id="IPR016181">
    <property type="entry name" value="Acyl_CoA_acyltransferase"/>
</dbReference>
<dbReference type="PANTHER" id="PTHR43792">
    <property type="entry name" value="GNAT FAMILY, PUTATIVE (AFU_ORTHOLOGUE AFUA_3G00765)-RELATED-RELATED"/>
    <property type="match status" value="1"/>
</dbReference>
<evidence type="ECO:0000256" key="2">
    <source>
        <dbReference type="ARBA" id="ARBA00023315"/>
    </source>
</evidence>
<dbReference type="InterPro" id="IPR000182">
    <property type="entry name" value="GNAT_dom"/>
</dbReference>
<keyword evidence="1 5" id="KW-0808">Transferase</keyword>
<dbReference type="SUPFAM" id="SSF55729">
    <property type="entry name" value="Acyl-CoA N-acyltransferases (Nat)"/>
    <property type="match status" value="1"/>
</dbReference>
<name>A0A5D5AMQ6_9EURY</name>
<dbReference type="EMBL" id="VTAW01000005">
    <property type="protein sequence ID" value="TYT62946.1"/>
    <property type="molecule type" value="Genomic_DNA"/>
</dbReference>
<proteinExistence type="inferred from homology"/>
<dbReference type="GO" id="GO:0016747">
    <property type="term" value="F:acyltransferase activity, transferring groups other than amino-acyl groups"/>
    <property type="evidence" value="ECO:0007669"/>
    <property type="project" value="InterPro"/>
</dbReference>
<evidence type="ECO:0000313" key="5">
    <source>
        <dbReference type="EMBL" id="TYT62946.1"/>
    </source>
</evidence>